<sequence length="46" mass="5483">GQGKRKRFQQNNRIKMGLFDKAEPESYEIKGRRVQCNHCGNDLFWV</sequence>
<evidence type="ECO:0000313" key="1">
    <source>
        <dbReference type="EMBL" id="CAA9279401.1"/>
    </source>
</evidence>
<protein>
    <submittedName>
        <fullName evidence="1">Uncharacterized protein</fullName>
    </submittedName>
</protein>
<name>A0A6J4JGP3_9SPHI</name>
<organism evidence="1">
    <name type="scientific">uncultured Cytophagales bacterium</name>
    <dbReference type="NCBI Taxonomy" id="158755"/>
    <lineage>
        <taxon>Bacteria</taxon>
        <taxon>Pseudomonadati</taxon>
        <taxon>Bacteroidota</taxon>
        <taxon>Sphingobacteriia</taxon>
        <taxon>Sphingobacteriales</taxon>
        <taxon>environmental samples</taxon>
    </lineage>
</organism>
<dbReference type="AlphaFoldDB" id="A0A6J4JGP3"/>
<gene>
    <name evidence="1" type="ORF">AVDCRST_MAG56-3617</name>
</gene>
<reference evidence="1" key="1">
    <citation type="submission" date="2020-02" db="EMBL/GenBank/DDBJ databases">
        <authorList>
            <person name="Meier V. D."/>
        </authorList>
    </citation>
    <scope>NUCLEOTIDE SEQUENCE</scope>
    <source>
        <strain evidence="1">AVDCRST_MAG56</strain>
    </source>
</reference>
<accession>A0A6J4JGP3</accession>
<feature type="non-terminal residue" evidence="1">
    <location>
        <position position="46"/>
    </location>
</feature>
<dbReference type="EMBL" id="CADCTQ010000303">
    <property type="protein sequence ID" value="CAA9279401.1"/>
    <property type="molecule type" value="Genomic_DNA"/>
</dbReference>
<proteinExistence type="predicted"/>
<feature type="non-terminal residue" evidence="1">
    <location>
        <position position="1"/>
    </location>
</feature>